<evidence type="ECO:0000259" key="1">
    <source>
        <dbReference type="PROSITE" id="PS50075"/>
    </source>
</evidence>
<dbReference type="Gene3D" id="1.10.1200.10">
    <property type="entry name" value="ACP-like"/>
    <property type="match status" value="1"/>
</dbReference>
<protein>
    <submittedName>
        <fullName evidence="2">Acyl carrier protein</fullName>
    </submittedName>
</protein>
<reference evidence="2" key="1">
    <citation type="submission" date="2024-07" db="EMBL/GenBank/DDBJ databases">
        <authorList>
            <person name="Yu S.T."/>
        </authorList>
    </citation>
    <scope>NUCLEOTIDE SEQUENCE</scope>
    <source>
        <strain evidence="2">R28</strain>
    </source>
</reference>
<sequence length="82" mass="9052">MSEFQEDGARTAETLREVAKAFGVPEVKGEDHFAQLGANSVSLLRLMSALQEKYDITIDLVDIFQARTVAELVVLVENATVR</sequence>
<dbReference type="InterPro" id="IPR036736">
    <property type="entry name" value="ACP-like_sf"/>
</dbReference>
<feature type="domain" description="Carrier" evidence="1">
    <location>
        <begin position="5"/>
        <end position="80"/>
    </location>
</feature>
<dbReference type="Pfam" id="PF00550">
    <property type="entry name" value="PP-binding"/>
    <property type="match status" value="1"/>
</dbReference>
<dbReference type="PROSITE" id="PS50075">
    <property type="entry name" value="CARRIER"/>
    <property type="match status" value="1"/>
</dbReference>
<dbReference type="EMBL" id="CP163439">
    <property type="protein sequence ID" value="XDQ40260.1"/>
    <property type="molecule type" value="Genomic_DNA"/>
</dbReference>
<dbReference type="RefSeq" id="WP_369174966.1">
    <property type="nucleotide sequence ID" value="NZ_CP163439.1"/>
</dbReference>
<gene>
    <name evidence="2" type="ORF">AB5J49_46895</name>
</gene>
<dbReference type="InterPro" id="IPR009081">
    <property type="entry name" value="PP-bd_ACP"/>
</dbReference>
<dbReference type="AlphaFoldDB" id="A0AB39QAJ0"/>
<organism evidence="2">
    <name type="scientific">Streptomyces sp. R28</name>
    <dbReference type="NCBI Taxonomy" id="3238628"/>
    <lineage>
        <taxon>Bacteria</taxon>
        <taxon>Bacillati</taxon>
        <taxon>Actinomycetota</taxon>
        <taxon>Actinomycetes</taxon>
        <taxon>Kitasatosporales</taxon>
        <taxon>Streptomycetaceae</taxon>
        <taxon>Streptomyces</taxon>
    </lineage>
</organism>
<name>A0AB39QAJ0_9ACTN</name>
<proteinExistence type="predicted"/>
<accession>A0AB39QAJ0</accession>
<dbReference type="SUPFAM" id="SSF47336">
    <property type="entry name" value="ACP-like"/>
    <property type="match status" value="1"/>
</dbReference>
<evidence type="ECO:0000313" key="2">
    <source>
        <dbReference type="EMBL" id="XDQ40260.1"/>
    </source>
</evidence>